<reference evidence="1 2" key="1">
    <citation type="journal article" date="2015" name="Antonie Van Leeuwenhoek">
        <title>Pseudooceanicola atlanticus gen. nov. sp. nov., isolated from surface seawater of the Atlantic Ocean and reclassification of Oceanicola batsensis, Oceanicola marinus, Oceanicola nitratireducens, Oceanicola nanhaiensis, Oceanicola antarcticus and Oceanicola flagellatus, as Pseudooceanicola batsensis comb. nov., Pseudooceanicola marinus comb. nov., Pseudooceanicola nitratireducens comb. nov., Pseudooceanicola nanhaiensis comb. nov., Pseudooceanicola antarcticus comb. nov., and Pseudooceanicola flagellatus comb. nov.</title>
        <authorList>
            <person name="Lai Q."/>
            <person name="Li G."/>
            <person name="Liu X."/>
            <person name="Du Y."/>
            <person name="Sun F."/>
            <person name="Shao Z."/>
        </authorList>
    </citation>
    <scope>NUCLEOTIDE SEQUENCE [LARGE SCALE GENOMIC DNA]</scope>
    <source>
        <strain evidence="1 2">22II-s11g</strain>
    </source>
</reference>
<comment type="caution">
    <text evidence="1">The sequence shown here is derived from an EMBL/GenBank/DDBJ whole genome shotgun (WGS) entry which is preliminary data.</text>
</comment>
<proteinExistence type="predicted"/>
<name>A0A0A0E8J4_9RHOB</name>
<dbReference type="Proteomes" id="UP000030004">
    <property type="component" value="Unassembled WGS sequence"/>
</dbReference>
<evidence type="ECO:0000313" key="1">
    <source>
        <dbReference type="EMBL" id="KGM46500.1"/>
    </source>
</evidence>
<dbReference type="EMBL" id="AQQX01000037">
    <property type="protein sequence ID" value="KGM46500.1"/>
    <property type="molecule type" value="Genomic_DNA"/>
</dbReference>
<dbReference type="eggNOG" id="ENOG502Z8GP">
    <property type="taxonomic scope" value="Bacteria"/>
</dbReference>
<gene>
    <name evidence="1" type="ORF">ATO9_23520</name>
</gene>
<sequence>MIMTQLDRRRFEALAGYTRHPAITLLTRELDWFSDPGERVLGTLVWDRIDDDYGWAVFGRDAVDRFRAIQANTSYSTARGAYDALMQAMAQNATKPDEAFHQGDETGAAVDFFVPVIDDDRFHPAFRMLLEDRRYSPAREIISAMMRYHEDVDGNFVQKFQAAGWDALLWELYLFATFNELGFVRVGQGPTPDFVLRGNQGSLAIEATSVNPSSAGPNAVPEDPQAFKAYLENYVPIRLSTALRSKLNHRPPYWEQAGAEGIPFCIAVQDFHLQGSMRYLTSAATEYVFGVRHWIEGGERKIAKIGMHRHGKKRAQSGFFELAGAENVSAVLINPQGTITKFNRLGIAAGFGDPRVKMVRMGMKRNDNNSQAPFPTPFEEEVGPKSTETWVEGMVVLHNPNARIPLNPDLIPGAAHEFLQEDGSIMSLLPDFHPFLSQSIVTLEDEDKPEMANLHE</sequence>
<keyword evidence="2" id="KW-1185">Reference proteome</keyword>
<dbReference type="AlphaFoldDB" id="A0A0A0E8J4"/>
<dbReference type="OrthoDB" id="981968at2"/>
<organism evidence="1 2">
    <name type="scientific">Pseudooceanicola atlanticus</name>
    <dbReference type="NCBI Taxonomy" id="1461694"/>
    <lineage>
        <taxon>Bacteria</taxon>
        <taxon>Pseudomonadati</taxon>
        <taxon>Pseudomonadota</taxon>
        <taxon>Alphaproteobacteria</taxon>
        <taxon>Rhodobacterales</taxon>
        <taxon>Paracoccaceae</taxon>
        <taxon>Pseudooceanicola</taxon>
    </lineage>
</organism>
<evidence type="ECO:0000313" key="2">
    <source>
        <dbReference type="Proteomes" id="UP000030004"/>
    </source>
</evidence>
<evidence type="ECO:0008006" key="3">
    <source>
        <dbReference type="Google" id="ProtNLM"/>
    </source>
</evidence>
<dbReference type="STRING" id="1461694.ATO9_23520"/>
<protein>
    <recommendedName>
        <fullName evidence="3">Glycosaminoglycan attachment site</fullName>
    </recommendedName>
</protein>
<accession>A0A0A0E8J4</accession>